<proteinExistence type="predicted"/>
<evidence type="ECO:0000256" key="2">
    <source>
        <dbReference type="ARBA" id="ARBA00022485"/>
    </source>
</evidence>
<evidence type="ECO:0000259" key="7">
    <source>
        <dbReference type="Pfam" id="PF04055"/>
    </source>
</evidence>
<evidence type="ECO:0000313" key="9">
    <source>
        <dbReference type="Proteomes" id="UP000214880"/>
    </source>
</evidence>
<dbReference type="GO" id="GO:0003824">
    <property type="term" value="F:catalytic activity"/>
    <property type="evidence" value="ECO:0007669"/>
    <property type="project" value="InterPro"/>
</dbReference>
<organism evidence="8 9">
    <name type="scientific">Dendrosporobacter quercicolus</name>
    <dbReference type="NCBI Taxonomy" id="146817"/>
    <lineage>
        <taxon>Bacteria</taxon>
        <taxon>Bacillati</taxon>
        <taxon>Bacillota</taxon>
        <taxon>Negativicutes</taxon>
        <taxon>Selenomonadales</taxon>
        <taxon>Sporomusaceae</taxon>
        <taxon>Dendrosporobacter</taxon>
    </lineage>
</organism>
<reference evidence="8 9" key="1">
    <citation type="submission" date="2016-10" db="EMBL/GenBank/DDBJ databases">
        <authorList>
            <person name="de Groot N.N."/>
        </authorList>
    </citation>
    <scope>NUCLEOTIDE SEQUENCE [LARGE SCALE GENOMIC DNA]</scope>
    <source>
        <strain evidence="8 9">DSM 1736</strain>
    </source>
</reference>
<dbReference type="PANTHER" id="PTHR30352:SF5">
    <property type="entry name" value="PYRUVATE FORMATE-LYASE 1-ACTIVATING ENZYME"/>
    <property type="match status" value="1"/>
</dbReference>
<dbReference type="SUPFAM" id="SSF102114">
    <property type="entry name" value="Radical SAM enzymes"/>
    <property type="match status" value="1"/>
</dbReference>
<dbReference type="SFLD" id="SFLDS00029">
    <property type="entry name" value="Radical_SAM"/>
    <property type="match status" value="1"/>
</dbReference>
<evidence type="ECO:0000256" key="1">
    <source>
        <dbReference type="ARBA" id="ARBA00001966"/>
    </source>
</evidence>
<dbReference type="InterPro" id="IPR013785">
    <property type="entry name" value="Aldolase_TIM"/>
</dbReference>
<dbReference type="InterPro" id="IPR058240">
    <property type="entry name" value="rSAM_sf"/>
</dbReference>
<dbReference type="STRING" id="146817.SAMN04488502_102272"/>
<evidence type="ECO:0000256" key="5">
    <source>
        <dbReference type="ARBA" id="ARBA00023004"/>
    </source>
</evidence>
<keyword evidence="9" id="KW-1185">Reference proteome</keyword>
<keyword evidence="5" id="KW-0408">Iron</keyword>
<dbReference type="CDD" id="cd01335">
    <property type="entry name" value="Radical_SAM"/>
    <property type="match status" value="1"/>
</dbReference>
<keyword evidence="3" id="KW-0949">S-adenosyl-L-methionine</keyword>
<name>A0A1G9QRG3_9FIRM</name>
<keyword evidence="6" id="KW-0411">Iron-sulfur</keyword>
<evidence type="ECO:0000256" key="6">
    <source>
        <dbReference type="ARBA" id="ARBA00023014"/>
    </source>
</evidence>
<dbReference type="SFLD" id="SFLDG01109">
    <property type="entry name" value="Uncharacterised_Radical_SAM_Su"/>
    <property type="match status" value="1"/>
</dbReference>
<dbReference type="Pfam" id="PF04055">
    <property type="entry name" value="Radical_SAM"/>
    <property type="match status" value="1"/>
</dbReference>
<keyword evidence="2" id="KW-0004">4Fe-4S</keyword>
<comment type="cofactor">
    <cofactor evidence="1">
        <name>[4Fe-4S] cluster</name>
        <dbReference type="ChEBI" id="CHEBI:49883"/>
    </cofactor>
</comment>
<dbReference type="Gene3D" id="3.20.20.70">
    <property type="entry name" value="Aldolase class I"/>
    <property type="match status" value="1"/>
</dbReference>
<dbReference type="GO" id="GO:0051539">
    <property type="term" value="F:4 iron, 4 sulfur cluster binding"/>
    <property type="evidence" value="ECO:0007669"/>
    <property type="project" value="UniProtKB-KW"/>
</dbReference>
<keyword evidence="4" id="KW-0479">Metal-binding</keyword>
<dbReference type="PANTHER" id="PTHR30352">
    <property type="entry name" value="PYRUVATE FORMATE-LYASE-ACTIVATING ENZYME"/>
    <property type="match status" value="1"/>
</dbReference>
<evidence type="ECO:0000256" key="3">
    <source>
        <dbReference type="ARBA" id="ARBA00022691"/>
    </source>
</evidence>
<dbReference type="InterPro" id="IPR034457">
    <property type="entry name" value="Organic_radical-activating"/>
</dbReference>
<feature type="domain" description="Radical SAM core" evidence="7">
    <location>
        <begin position="181"/>
        <end position="344"/>
    </location>
</feature>
<accession>A0A1G9QRG3</accession>
<dbReference type="AlphaFoldDB" id="A0A1G9QRG3"/>
<gene>
    <name evidence="8" type="ORF">SAMN04488502_102272</name>
</gene>
<dbReference type="InterPro" id="IPR007197">
    <property type="entry name" value="rSAM"/>
</dbReference>
<sequence length="414" mass="44496">MLTALFADKNGEIYDAPGYQATGRTGGKVAGLLPDDLIALPEGADLMYLPGRTALGIADGRLAPLPGQALAVAAILPAGYTRTHLPAFAKLAGAPVLPLYGYAAVALWQDELYVAAVASDDSAKWRPGDYNTARLRKLVAKVRKELPGNRLVEQLAGCSLKWRCATAQNLFYRRWEAGIPASPVCNANCFGCISLQPAECCPSPQSRIDFKPTPREIAAVGVYHLSAAPEPIISFGQGCEGEPALAAGNIAAGIRLIRAQTGRGQINMNTNAGYTAGIKEIVKAGLDTMRVSIISALPETYQAYYRSNYTLDDVKASIVFAKDRGIYVSLNMLSFPGLNDRPEEVQAWGDFLAETGVDMIQLRNLNVDPDAFLAMMPPERQPPLGVKPFLQLLQQSFPDIAIGSFSHFVLKNGQ</sequence>
<evidence type="ECO:0000313" key="8">
    <source>
        <dbReference type="EMBL" id="SDM13553.1"/>
    </source>
</evidence>
<dbReference type="Proteomes" id="UP000214880">
    <property type="component" value="Unassembled WGS sequence"/>
</dbReference>
<evidence type="ECO:0000256" key="4">
    <source>
        <dbReference type="ARBA" id="ARBA00022723"/>
    </source>
</evidence>
<dbReference type="GO" id="GO:0046872">
    <property type="term" value="F:metal ion binding"/>
    <property type="evidence" value="ECO:0007669"/>
    <property type="project" value="UniProtKB-KW"/>
</dbReference>
<dbReference type="EMBL" id="FNHB01000002">
    <property type="protein sequence ID" value="SDM13553.1"/>
    <property type="molecule type" value="Genomic_DNA"/>
</dbReference>
<protein>
    <recommendedName>
        <fullName evidence="7">Radical SAM core domain-containing protein</fullName>
    </recommendedName>
</protein>